<feature type="signal peptide" evidence="1">
    <location>
        <begin position="1"/>
        <end position="19"/>
    </location>
</feature>
<gene>
    <name evidence="2" type="ORF">Cvel_17429</name>
</gene>
<protein>
    <recommendedName>
        <fullName evidence="3">Protein kinase domain-containing protein</fullName>
    </recommendedName>
</protein>
<organism evidence="2">
    <name type="scientific">Chromera velia CCMP2878</name>
    <dbReference type="NCBI Taxonomy" id="1169474"/>
    <lineage>
        <taxon>Eukaryota</taxon>
        <taxon>Sar</taxon>
        <taxon>Alveolata</taxon>
        <taxon>Colpodellida</taxon>
        <taxon>Chromeraceae</taxon>
        <taxon>Chromera</taxon>
    </lineage>
</organism>
<proteinExistence type="predicted"/>
<evidence type="ECO:0008006" key="3">
    <source>
        <dbReference type="Google" id="ProtNLM"/>
    </source>
</evidence>
<reference evidence="2" key="1">
    <citation type="submission" date="2014-11" db="EMBL/GenBank/DDBJ databases">
        <authorList>
            <person name="Otto D Thomas"/>
            <person name="Naeem Raeece"/>
        </authorList>
    </citation>
    <scope>NUCLEOTIDE SEQUENCE</scope>
</reference>
<accession>A0A0G4FJW4</accession>
<dbReference type="AlphaFoldDB" id="A0A0G4FJW4"/>
<dbReference type="VEuPathDB" id="CryptoDB:Cvel_17429"/>
<evidence type="ECO:0000256" key="1">
    <source>
        <dbReference type="SAM" id="SignalP"/>
    </source>
</evidence>
<sequence>MSFSQTLLLSLAAFVLSNATQDQLRNRSKALVPYSKPPAEASELPLDSTPVLLQKLELEAKPMTVTNRFLQSLTVDKIKGDGYLGGGMNGDVFQVHIKKDSRPYVVGSGTYLGKTLGTWGRTRVEKEYFALKCLRSSVAGAIDTNKKEEARLHHWVTKKHEC</sequence>
<evidence type="ECO:0000313" key="2">
    <source>
        <dbReference type="EMBL" id="CEM14073.1"/>
    </source>
</evidence>
<feature type="chain" id="PRO_5005189386" description="Protein kinase domain-containing protein" evidence="1">
    <location>
        <begin position="20"/>
        <end position="162"/>
    </location>
</feature>
<keyword evidence="1" id="KW-0732">Signal</keyword>
<name>A0A0G4FJW4_9ALVE</name>
<dbReference type="PhylomeDB" id="A0A0G4FJW4"/>
<dbReference type="EMBL" id="CDMZ01000428">
    <property type="protein sequence ID" value="CEM14073.1"/>
    <property type="molecule type" value="Genomic_DNA"/>
</dbReference>